<proteinExistence type="predicted"/>
<dbReference type="Gene3D" id="2.30.42.10">
    <property type="match status" value="1"/>
</dbReference>
<dbReference type="Gene3D" id="1.10.390.10">
    <property type="entry name" value="Neutral Protease Domain 2"/>
    <property type="match status" value="1"/>
</dbReference>
<dbReference type="Proteomes" id="UP000480178">
    <property type="component" value="Chromosome"/>
</dbReference>
<keyword evidence="5" id="KW-1185">Reference proteome</keyword>
<reference evidence="4 5" key="1">
    <citation type="submission" date="2020-01" db="EMBL/GenBank/DDBJ databases">
        <authorList>
            <person name="Kim M.K."/>
        </authorList>
    </citation>
    <scope>NUCLEOTIDE SEQUENCE [LARGE SCALE GENOMIC DNA]</scope>
    <source>
        <strain evidence="4 5">172606-1</strain>
    </source>
</reference>
<evidence type="ECO:0000313" key="5">
    <source>
        <dbReference type="Proteomes" id="UP000480178"/>
    </source>
</evidence>
<organism evidence="4 5">
    <name type="scientific">Rhodocytophaga rosea</name>
    <dbReference type="NCBI Taxonomy" id="2704465"/>
    <lineage>
        <taxon>Bacteria</taxon>
        <taxon>Pseudomonadati</taxon>
        <taxon>Bacteroidota</taxon>
        <taxon>Cytophagia</taxon>
        <taxon>Cytophagales</taxon>
        <taxon>Rhodocytophagaceae</taxon>
        <taxon>Rhodocytophaga</taxon>
    </lineage>
</organism>
<dbReference type="Pfam" id="PF13180">
    <property type="entry name" value="PDZ_2"/>
    <property type="match status" value="1"/>
</dbReference>
<name>A0A6C0GV98_9BACT</name>
<feature type="domain" description="Peptidase M61 catalytic" evidence="1">
    <location>
        <begin position="285"/>
        <end position="390"/>
    </location>
</feature>
<accession>A0A6C0GV98</accession>
<evidence type="ECO:0000259" key="2">
    <source>
        <dbReference type="Pfam" id="PF13180"/>
    </source>
</evidence>
<dbReference type="InterPro" id="IPR040756">
    <property type="entry name" value="Peptidase_M61_N"/>
</dbReference>
<feature type="domain" description="Peptidase M61 N-terminal" evidence="3">
    <location>
        <begin position="14"/>
        <end position="188"/>
    </location>
</feature>
<dbReference type="InterPro" id="IPR007963">
    <property type="entry name" value="Peptidase_M61_catalytic"/>
</dbReference>
<dbReference type="InterPro" id="IPR001478">
    <property type="entry name" value="PDZ"/>
</dbReference>
<dbReference type="KEGG" id="rhoz:GXP67_25555"/>
<dbReference type="AlphaFoldDB" id="A0A6C0GV98"/>
<dbReference type="Gene3D" id="2.60.40.3650">
    <property type="match status" value="1"/>
</dbReference>
<dbReference type="SUPFAM" id="SSF55486">
    <property type="entry name" value="Metalloproteases ('zincins'), catalytic domain"/>
    <property type="match status" value="1"/>
</dbReference>
<dbReference type="Pfam" id="PF17899">
    <property type="entry name" value="Peptidase_M61_N"/>
    <property type="match status" value="1"/>
</dbReference>
<dbReference type="Pfam" id="PF05299">
    <property type="entry name" value="Peptidase_M61"/>
    <property type="match status" value="1"/>
</dbReference>
<dbReference type="InterPro" id="IPR027268">
    <property type="entry name" value="Peptidase_M4/M1_CTD_sf"/>
</dbReference>
<dbReference type="InterPro" id="IPR036034">
    <property type="entry name" value="PDZ_sf"/>
</dbReference>
<evidence type="ECO:0000313" key="4">
    <source>
        <dbReference type="EMBL" id="QHT72165.1"/>
    </source>
</evidence>
<feature type="domain" description="PDZ" evidence="2">
    <location>
        <begin position="482"/>
        <end position="558"/>
    </location>
</feature>
<evidence type="ECO:0000259" key="3">
    <source>
        <dbReference type="Pfam" id="PF17899"/>
    </source>
</evidence>
<gene>
    <name evidence="4" type="ORF">GXP67_25555</name>
</gene>
<dbReference type="EMBL" id="CP048222">
    <property type="protein sequence ID" value="QHT72165.1"/>
    <property type="molecule type" value="Genomic_DNA"/>
</dbReference>
<sequence>MADNGKPVKNLYQFSVDLTRVKNDKITVELVAPEMNKKEVVYYMPKIVPGTYANYNFGRFVSDFTARDKKGKVLPVEKLDENSWKIKDANKLSRISYTVEDTWDTDQEKDFVFEPGGTNIEENTNFVINTHGFFGYFDDLKRANYQVSITKPQGFYGSTSLTTTKTSKDQDTYVINSYNDLVDAPMMYNKPDTTILKVGGADILVSVYSPNKMASSKEIATNINEVLEAQKEYLGGELPIKKYAFLIYLFDKPTKSGSMGALEHSYSSMYTLPEASSDRLAQTVRDVAAHEFFHIVTPLSIHSEEIHNFDFNTPQMSKHLWLYEGVTEYFAGHMQVKHGLIDLAQYADMIVDKLFQAEQFNDTLPFTVMSKNALELHKDQYQNVYAKGALIGVCLDIKLRELSGGKYGMQNLMKDLAKTYGKEKAFKDEELFDQIAKLTYPEIRTFFSRYVEGNESLPLEEMLGKVGISYKASEKVKGVTLGNIGINFNPESSRLVVSSVAQMNDFGKTIGFQEGDEFISFNGTKLTTENIQEIITQYITTAKEGDNLEIVVARKDEKGKEVEKKLAAKVVETEKEQRHVLQPLETPTPEQAALQQAWLKP</sequence>
<protein>
    <submittedName>
        <fullName evidence="4">PDZ domain-containing protein</fullName>
    </submittedName>
</protein>
<evidence type="ECO:0000259" key="1">
    <source>
        <dbReference type="Pfam" id="PF05299"/>
    </source>
</evidence>